<keyword evidence="3" id="KW-1185">Reference proteome</keyword>
<feature type="region of interest" description="Disordered" evidence="1">
    <location>
        <begin position="153"/>
        <end position="180"/>
    </location>
</feature>
<evidence type="ECO:0000256" key="1">
    <source>
        <dbReference type="SAM" id="MobiDB-lite"/>
    </source>
</evidence>
<organism evidence="2 3">
    <name type="scientific">Conoideocrella luteorostrata</name>
    <dbReference type="NCBI Taxonomy" id="1105319"/>
    <lineage>
        <taxon>Eukaryota</taxon>
        <taxon>Fungi</taxon>
        <taxon>Dikarya</taxon>
        <taxon>Ascomycota</taxon>
        <taxon>Pezizomycotina</taxon>
        <taxon>Sordariomycetes</taxon>
        <taxon>Hypocreomycetidae</taxon>
        <taxon>Hypocreales</taxon>
        <taxon>Clavicipitaceae</taxon>
        <taxon>Conoideocrella</taxon>
    </lineage>
</organism>
<dbReference type="Proteomes" id="UP001251528">
    <property type="component" value="Unassembled WGS sequence"/>
</dbReference>
<feature type="compositionally biased region" description="Basic and acidic residues" evidence="1">
    <location>
        <begin position="156"/>
        <end position="168"/>
    </location>
</feature>
<proteinExistence type="predicted"/>
<protein>
    <submittedName>
        <fullName evidence="2">Uncharacterized protein</fullName>
    </submittedName>
</protein>
<evidence type="ECO:0000313" key="3">
    <source>
        <dbReference type="Proteomes" id="UP001251528"/>
    </source>
</evidence>
<name>A0AAJ0CP27_9HYPO</name>
<feature type="compositionally biased region" description="Basic and acidic residues" evidence="1">
    <location>
        <begin position="48"/>
        <end position="58"/>
    </location>
</feature>
<feature type="compositionally biased region" description="Acidic residues" evidence="1">
    <location>
        <begin position="62"/>
        <end position="93"/>
    </location>
</feature>
<accession>A0AAJ0CP27</accession>
<dbReference type="AlphaFoldDB" id="A0AAJ0CP27"/>
<dbReference type="EMBL" id="JASWJB010000134">
    <property type="protein sequence ID" value="KAK2595368.1"/>
    <property type="molecule type" value="Genomic_DNA"/>
</dbReference>
<evidence type="ECO:0000313" key="2">
    <source>
        <dbReference type="EMBL" id="KAK2595368.1"/>
    </source>
</evidence>
<gene>
    <name evidence="2" type="ORF">QQS21_006904</name>
</gene>
<sequence>MSTKTQPLTQDVLRMLDEIDKVGVKGGESACKGLRAKTATKTASYDADGSRDTSEGNRDVSGGEEDPQPEDESDYEVDDDEDDDNSDVSDEAEAMDKTWTVQDALYSCTLDFSRNGAVLDYNGNSVVMEDPLYALWCGTTRTIMREFHKLAQTNNKRAEEDKAAKSEAESSGGKYKPGRPLTFSETGITLQAKNKAKNAAIAFLNGGFLKSTSTMALPSHEEVLASRFVHPRGSVDGLLAGCLSCIGRADLLQIQSWLNEATAGTSEAIA</sequence>
<feature type="region of interest" description="Disordered" evidence="1">
    <location>
        <begin position="33"/>
        <end position="96"/>
    </location>
</feature>
<reference evidence="2" key="1">
    <citation type="submission" date="2023-06" db="EMBL/GenBank/DDBJ databases">
        <title>Conoideocrella luteorostrata (Hypocreales: Clavicipitaceae), a potential biocontrol fungus for elongate hemlock scale in United States Christmas tree production areas.</title>
        <authorList>
            <person name="Barrett H."/>
            <person name="Lovett B."/>
            <person name="Macias A.M."/>
            <person name="Stajich J.E."/>
            <person name="Kasson M.T."/>
        </authorList>
    </citation>
    <scope>NUCLEOTIDE SEQUENCE</scope>
    <source>
        <strain evidence="2">ARSEF 14590</strain>
    </source>
</reference>
<comment type="caution">
    <text evidence="2">The sequence shown here is derived from an EMBL/GenBank/DDBJ whole genome shotgun (WGS) entry which is preliminary data.</text>
</comment>